<evidence type="ECO:0000256" key="4">
    <source>
        <dbReference type="RuleBase" id="RU003633"/>
    </source>
</evidence>
<organism evidence="6 7">
    <name type="scientific">Sphagnum troendelagicum</name>
    <dbReference type="NCBI Taxonomy" id="128251"/>
    <lineage>
        <taxon>Eukaryota</taxon>
        <taxon>Viridiplantae</taxon>
        <taxon>Streptophyta</taxon>
        <taxon>Embryophyta</taxon>
        <taxon>Bryophyta</taxon>
        <taxon>Sphagnophytina</taxon>
        <taxon>Sphagnopsida</taxon>
        <taxon>Sphagnales</taxon>
        <taxon>Sphagnaceae</taxon>
        <taxon>Sphagnum</taxon>
    </lineage>
</organism>
<comment type="similarity">
    <text evidence="1 4">Belongs to the thiolase-like superfamily. Chalcone/stilbene synthases family.</text>
</comment>
<dbReference type="EMBL" id="OZ019904">
    <property type="protein sequence ID" value="CAK9199637.1"/>
    <property type="molecule type" value="Genomic_DNA"/>
</dbReference>
<dbReference type="Gene3D" id="3.40.47.10">
    <property type="match status" value="2"/>
</dbReference>
<keyword evidence="7" id="KW-1185">Reference proteome</keyword>
<feature type="domain" description="Cyclic nucleotide-binding" evidence="5">
    <location>
        <begin position="288"/>
        <end position="381"/>
    </location>
</feature>
<proteinExistence type="inferred from homology"/>
<dbReference type="Proteomes" id="UP001497512">
    <property type="component" value="Chromosome 12"/>
</dbReference>
<dbReference type="InterPro" id="IPR016039">
    <property type="entry name" value="Thiolase-like"/>
</dbReference>
<evidence type="ECO:0000256" key="2">
    <source>
        <dbReference type="ARBA" id="ARBA00022679"/>
    </source>
</evidence>
<sequence length="418" mass="45698">MASADSFNGIVTGVDQQHVAAVVQQPIGRLVPLPEGPACVLAMATAFPPTVIQQDTYHDKLFEICNVADDVVLKAKFKRMCDSSCIKKRHTFLTPELFKAHPELLTYRNNSLTTRNEIVNKVIPEIGYEVAVKAIQEWGQCGTNITHMVFATTSNTSIPGADLMIARKLGLHPTVQRVCLYQTGCWGGGAVMRIARNLAESAKGARVLVVVAEANTVMNFRAPSEDKLYTIDGFLAHVYLGDGAAAVVIGADPIPGMERPLYEMYWSMQMSVPDSENAIVGNITEAGMFQQLEKDTIPKLIAKHLEEVTSQGKKLVGNPEYTDMFWVMHPGSHKILKVIAEALGVEKEKVQGSWNILENFGNMSSPTVLFVLDEIRQNSIRCGASTTGLGCEFGFVLGLGPGFNMELTLLRSVPIQPF</sequence>
<dbReference type="CDD" id="cd00831">
    <property type="entry name" value="CHS_like"/>
    <property type="match status" value="1"/>
</dbReference>
<dbReference type="InterPro" id="IPR012328">
    <property type="entry name" value="Chalcone/stilbene_synt_C"/>
</dbReference>
<dbReference type="PANTHER" id="PTHR11877">
    <property type="entry name" value="HYDROXYMETHYLGLUTARYL-COA SYNTHASE"/>
    <property type="match status" value="1"/>
</dbReference>
<dbReference type="InterPro" id="IPR000595">
    <property type="entry name" value="cNMP-bd_dom"/>
</dbReference>
<evidence type="ECO:0000259" key="5">
    <source>
        <dbReference type="PROSITE" id="PS50042"/>
    </source>
</evidence>
<keyword evidence="3 4" id="KW-0012">Acyltransferase</keyword>
<name>A0ABP0TLH8_9BRYO</name>
<dbReference type="PIRSF" id="PIRSF000451">
    <property type="entry name" value="PKS_III"/>
    <property type="match status" value="1"/>
</dbReference>
<dbReference type="PANTHER" id="PTHR11877:SF14">
    <property type="entry name" value="CHALCONE SYNTHASE"/>
    <property type="match status" value="1"/>
</dbReference>
<keyword evidence="2 4" id="KW-0808">Transferase</keyword>
<reference evidence="6" key="1">
    <citation type="submission" date="2024-02" db="EMBL/GenBank/DDBJ databases">
        <authorList>
            <consortium name="ELIXIR-Norway"/>
            <consortium name="Elixir Norway"/>
        </authorList>
    </citation>
    <scope>NUCLEOTIDE SEQUENCE</scope>
</reference>
<gene>
    <name evidence="6" type="ORF">CSSPTR1EN2_LOCUS5036</name>
</gene>
<dbReference type="Pfam" id="PF00195">
    <property type="entry name" value="Chal_sti_synt_N"/>
    <property type="match status" value="1"/>
</dbReference>
<dbReference type="PROSITE" id="PS50042">
    <property type="entry name" value="CNMP_BINDING_3"/>
    <property type="match status" value="1"/>
</dbReference>
<accession>A0ABP0TLH8</accession>
<dbReference type="SUPFAM" id="SSF53901">
    <property type="entry name" value="Thiolase-like"/>
    <property type="match status" value="2"/>
</dbReference>
<evidence type="ECO:0000256" key="3">
    <source>
        <dbReference type="ARBA" id="ARBA00023315"/>
    </source>
</evidence>
<dbReference type="InterPro" id="IPR011141">
    <property type="entry name" value="Polyketide_synthase_type-III"/>
</dbReference>
<evidence type="ECO:0000313" key="6">
    <source>
        <dbReference type="EMBL" id="CAK9199637.1"/>
    </source>
</evidence>
<dbReference type="Pfam" id="PF02797">
    <property type="entry name" value="Chal_sti_synt_C"/>
    <property type="match status" value="1"/>
</dbReference>
<dbReference type="InterPro" id="IPR001099">
    <property type="entry name" value="Chalcone/stilbene_synt_N"/>
</dbReference>
<evidence type="ECO:0000313" key="7">
    <source>
        <dbReference type="Proteomes" id="UP001497512"/>
    </source>
</evidence>
<evidence type="ECO:0000256" key="1">
    <source>
        <dbReference type="ARBA" id="ARBA00005531"/>
    </source>
</evidence>
<protein>
    <recommendedName>
        <fullName evidence="5">Cyclic nucleotide-binding domain-containing protein</fullName>
    </recommendedName>
</protein>